<evidence type="ECO:0000256" key="5">
    <source>
        <dbReference type="ARBA" id="ARBA00023136"/>
    </source>
</evidence>
<evidence type="ECO:0000256" key="6">
    <source>
        <dbReference type="ARBA" id="ARBA00023170"/>
    </source>
</evidence>
<dbReference type="PRINTS" id="PR00237">
    <property type="entry name" value="GPCRRHODOPSN"/>
</dbReference>
<dbReference type="Pfam" id="PF00001">
    <property type="entry name" value="7tm_1"/>
    <property type="match status" value="1"/>
</dbReference>
<keyword evidence="11" id="KW-1185">Reference proteome</keyword>
<reference evidence="10" key="1">
    <citation type="submission" date="2022-11" db="EMBL/GenBank/DDBJ databases">
        <title>Centuries of genome instability and evolution in soft-shell clam transmissible cancer (bioRxiv).</title>
        <authorList>
            <person name="Hart S.F.M."/>
            <person name="Yonemitsu M.A."/>
            <person name="Giersch R.M."/>
            <person name="Beal B.F."/>
            <person name="Arriagada G."/>
            <person name="Davis B.W."/>
            <person name="Ostrander E.A."/>
            <person name="Goff S.P."/>
            <person name="Metzger M.J."/>
        </authorList>
    </citation>
    <scope>NUCLEOTIDE SEQUENCE</scope>
    <source>
        <strain evidence="10">MELC-2E11</strain>
        <tissue evidence="10">Siphon/mantle</tissue>
    </source>
</reference>
<feature type="chain" id="PRO_5047509386" evidence="8">
    <location>
        <begin position="19"/>
        <end position="146"/>
    </location>
</feature>
<dbReference type="SUPFAM" id="SSF81321">
    <property type="entry name" value="Family A G protein-coupled receptor-like"/>
    <property type="match status" value="1"/>
</dbReference>
<gene>
    <name evidence="10" type="ORF">MAR_028642</name>
</gene>
<dbReference type="InterPro" id="IPR000276">
    <property type="entry name" value="GPCR_Rhodpsn"/>
</dbReference>
<evidence type="ECO:0000256" key="4">
    <source>
        <dbReference type="ARBA" id="ARBA00023040"/>
    </source>
</evidence>
<dbReference type="Gene3D" id="1.20.1070.10">
    <property type="entry name" value="Rhodopsin 7-helix transmembrane proteins"/>
    <property type="match status" value="1"/>
</dbReference>
<name>A0ABY7DE78_MYAAR</name>
<dbReference type="EMBL" id="CP111013">
    <property type="protein sequence ID" value="WAQ95952.1"/>
    <property type="molecule type" value="Genomic_DNA"/>
</dbReference>
<proteinExistence type="predicted"/>
<keyword evidence="4" id="KW-0297">G-protein coupled receptor</keyword>
<evidence type="ECO:0000256" key="2">
    <source>
        <dbReference type="ARBA" id="ARBA00022692"/>
    </source>
</evidence>
<accession>A0ABY7DE78</accession>
<keyword evidence="2" id="KW-0812">Transmembrane</keyword>
<organism evidence="10 11">
    <name type="scientific">Mya arenaria</name>
    <name type="common">Soft-shell clam</name>
    <dbReference type="NCBI Taxonomy" id="6604"/>
    <lineage>
        <taxon>Eukaryota</taxon>
        <taxon>Metazoa</taxon>
        <taxon>Spiralia</taxon>
        <taxon>Lophotrochozoa</taxon>
        <taxon>Mollusca</taxon>
        <taxon>Bivalvia</taxon>
        <taxon>Autobranchia</taxon>
        <taxon>Heteroconchia</taxon>
        <taxon>Euheterodonta</taxon>
        <taxon>Imparidentia</taxon>
        <taxon>Neoheterodontei</taxon>
        <taxon>Myida</taxon>
        <taxon>Myoidea</taxon>
        <taxon>Myidae</taxon>
        <taxon>Mya</taxon>
    </lineage>
</organism>
<evidence type="ECO:0000313" key="11">
    <source>
        <dbReference type="Proteomes" id="UP001164746"/>
    </source>
</evidence>
<dbReference type="PANTHER" id="PTHR24235">
    <property type="entry name" value="NEUROPEPTIDE Y RECEPTOR"/>
    <property type="match status" value="1"/>
</dbReference>
<evidence type="ECO:0000256" key="1">
    <source>
        <dbReference type="ARBA" id="ARBA00004141"/>
    </source>
</evidence>
<evidence type="ECO:0000256" key="8">
    <source>
        <dbReference type="SAM" id="SignalP"/>
    </source>
</evidence>
<dbReference type="InterPro" id="IPR017452">
    <property type="entry name" value="GPCR_Rhodpsn_7TM"/>
</dbReference>
<keyword evidence="6" id="KW-0675">Receptor</keyword>
<dbReference type="Proteomes" id="UP001164746">
    <property type="component" value="Chromosome 2"/>
</dbReference>
<evidence type="ECO:0000256" key="3">
    <source>
        <dbReference type="ARBA" id="ARBA00022989"/>
    </source>
</evidence>
<protein>
    <submittedName>
        <fullName evidence="10">NPFF2-like protein</fullName>
    </submittedName>
</protein>
<evidence type="ECO:0000256" key="7">
    <source>
        <dbReference type="ARBA" id="ARBA00023224"/>
    </source>
</evidence>
<dbReference type="PROSITE" id="PS50262">
    <property type="entry name" value="G_PROTEIN_RECEP_F1_2"/>
    <property type="match status" value="1"/>
</dbReference>
<keyword evidence="8" id="KW-0732">Signal</keyword>
<keyword evidence="3" id="KW-1133">Transmembrane helix</keyword>
<evidence type="ECO:0000259" key="9">
    <source>
        <dbReference type="PROSITE" id="PS50262"/>
    </source>
</evidence>
<evidence type="ECO:0000313" key="10">
    <source>
        <dbReference type="EMBL" id="WAQ95952.1"/>
    </source>
</evidence>
<feature type="domain" description="G-protein coupled receptors family 1 profile" evidence="9">
    <location>
        <begin position="1"/>
        <end position="56"/>
    </location>
</feature>
<keyword evidence="7" id="KW-0807">Transducer</keyword>
<comment type="subcellular location">
    <subcellularLocation>
        <location evidence="1">Membrane</location>
        <topology evidence="1">Multi-pass membrane protein</topology>
    </subcellularLocation>
</comment>
<dbReference type="PANTHER" id="PTHR24235:SF29">
    <property type="entry name" value="GH23382P"/>
    <property type="match status" value="1"/>
</dbReference>
<keyword evidence="5" id="KW-0472">Membrane</keyword>
<feature type="signal peptide" evidence="8">
    <location>
        <begin position="1"/>
        <end position="18"/>
    </location>
</feature>
<sequence>MLVTIVALFVLCWLPLQTFLVVLNYTEVVDHNSLNLTFFICHWIAMSNSFVNPIVYGTLNDSFRADAKNIFCRCLGSNQPKPSSSSRHQTVKFRRAKSLNTYGKQTQDASSDSTAVISYLTHSKSEARNRPYKSHCKDMVLKTYTT</sequence>